<accession>A0AAW1QCF8</accession>
<gene>
    <name evidence="2" type="ORF">WJX81_006301</name>
</gene>
<dbReference type="InterPro" id="IPR011335">
    <property type="entry name" value="Restrct_endonuc-II-like"/>
</dbReference>
<protein>
    <recommendedName>
        <fullName evidence="1">YqaJ viral recombinase domain-containing protein</fullName>
    </recommendedName>
</protein>
<evidence type="ECO:0000259" key="1">
    <source>
        <dbReference type="Pfam" id="PF09588"/>
    </source>
</evidence>
<dbReference type="Gene3D" id="3.90.320.10">
    <property type="match status" value="1"/>
</dbReference>
<sequence length="432" mass="46356">MARPRSAAPATCVTHSAPGAHQVAQPLLLQMLAGLQYEAARGFMNAQGNSTERFSDFAARRFGELRSLAPQEAWLSLETGFQNYAGLPPSQRAELPVDGEGSPEACARVGEEVEFAGGDAPELMPASEAEADQVAGRRRPVRAETLAFQREFLAAAAAAAGAPKRAVMAEGDQRTAAWLALRETRLTASAFGNALGFWPEGRVVLWEEKLALRPGFQGNAATAWGTVQEDTALQRYGELTGQRVEGCRFRVLRDDDVHGWLGASPDGLIDGLLAQPSTGDPGAALGSGARVLAGAGAGVLEIKCPYNRGKPLAATPPRTPAWYYMPQVQGLMDIFDREWCNVFVWTHNGAALYHVPRDTAYWRACFDVLAEFWWAHVVPAKHALAAKKPDAVQLCRPAPLHEATARLVADSKAMAAAAPSTLFTSVGVMRQS</sequence>
<dbReference type="PANTHER" id="PTHR46609:SF6">
    <property type="entry name" value="EXONUCLEASE, PHAGE-TYPE_RECB, C-TERMINAL DOMAIN-CONTAINING PROTEIN-RELATED"/>
    <property type="match status" value="1"/>
</dbReference>
<dbReference type="CDD" id="cd22343">
    <property type="entry name" value="PDDEXK_lambda_exonuclease-like"/>
    <property type="match status" value="1"/>
</dbReference>
<dbReference type="Proteomes" id="UP001445335">
    <property type="component" value="Unassembled WGS sequence"/>
</dbReference>
<comment type="caution">
    <text evidence="2">The sequence shown here is derived from an EMBL/GenBank/DDBJ whole genome shotgun (WGS) entry which is preliminary data.</text>
</comment>
<name>A0AAW1QCF8_9CHLO</name>
<dbReference type="InterPro" id="IPR051703">
    <property type="entry name" value="NF-kappa-B_Signaling_Reg"/>
</dbReference>
<feature type="domain" description="YqaJ viral recombinase" evidence="1">
    <location>
        <begin position="178"/>
        <end position="333"/>
    </location>
</feature>
<evidence type="ECO:0000313" key="3">
    <source>
        <dbReference type="Proteomes" id="UP001445335"/>
    </source>
</evidence>
<organism evidence="2 3">
    <name type="scientific">Elliptochloris bilobata</name>
    <dbReference type="NCBI Taxonomy" id="381761"/>
    <lineage>
        <taxon>Eukaryota</taxon>
        <taxon>Viridiplantae</taxon>
        <taxon>Chlorophyta</taxon>
        <taxon>core chlorophytes</taxon>
        <taxon>Trebouxiophyceae</taxon>
        <taxon>Trebouxiophyceae incertae sedis</taxon>
        <taxon>Elliptochloris clade</taxon>
        <taxon>Elliptochloris</taxon>
    </lineage>
</organism>
<dbReference type="AlphaFoldDB" id="A0AAW1QCF8"/>
<evidence type="ECO:0000313" key="2">
    <source>
        <dbReference type="EMBL" id="KAK9819245.1"/>
    </source>
</evidence>
<proteinExistence type="predicted"/>
<keyword evidence="3" id="KW-1185">Reference proteome</keyword>
<dbReference type="PANTHER" id="PTHR46609">
    <property type="entry name" value="EXONUCLEASE, PHAGE-TYPE/RECB, C-TERMINAL DOMAIN-CONTAINING PROTEIN"/>
    <property type="match status" value="1"/>
</dbReference>
<dbReference type="SUPFAM" id="SSF52980">
    <property type="entry name" value="Restriction endonuclease-like"/>
    <property type="match status" value="1"/>
</dbReference>
<dbReference type="InterPro" id="IPR019080">
    <property type="entry name" value="YqaJ_viral_recombinase"/>
</dbReference>
<dbReference type="EMBL" id="JALJOU010000125">
    <property type="protein sequence ID" value="KAK9819245.1"/>
    <property type="molecule type" value="Genomic_DNA"/>
</dbReference>
<dbReference type="GO" id="GO:0006281">
    <property type="term" value="P:DNA repair"/>
    <property type="evidence" value="ECO:0007669"/>
    <property type="project" value="UniProtKB-ARBA"/>
</dbReference>
<reference evidence="2 3" key="1">
    <citation type="journal article" date="2024" name="Nat. Commun.">
        <title>Phylogenomics reveals the evolutionary origins of lichenization in chlorophyte algae.</title>
        <authorList>
            <person name="Puginier C."/>
            <person name="Libourel C."/>
            <person name="Otte J."/>
            <person name="Skaloud P."/>
            <person name="Haon M."/>
            <person name="Grisel S."/>
            <person name="Petersen M."/>
            <person name="Berrin J.G."/>
            <person name="Delaux P.M."/>
            <person name="Dal Grande F."/>
            <person name="Keller J."/>
        </authorList>
    </citation>
    <scope>NUCLEOTIDE SEQUENCE [LARGE SCALE GENOMIC DNA]</scope>
    <source>
        <strain evidence="2 3">SAG 245.80</strain>
    </source>
</reference>
<dbReference type="Pfam" id="PF09588">
    <property type="entry name" value="YqaJ"/>
    <property type="match status" value="1"/>
</dbReference>
<dbReference type="InterPro" id="IPR011604">
    <property type="entry name" value="PDDEXK-like_dom_sf"/>
</dbReference>